<dbReference type="GO" id="GO:0004519">
    <property type="term" value="F:endonuclease activity"/>
    <property type="evidence" value="ECO:0007669"/>
    <property type="project" value="UniProtKB-KW"/>
</dbReference>
<keyword evidence="3" id="KW-0540">Nuclease</keyword>
<dbReference type="PANTHER" id="PTHR34039:SF1">
    <property type="entry name" value="UPF0102 PROTEIN YRAN"/>
    <property type="match status" value="1"/>
</dbReference>
<evidence type="ECO:0000256" key="1">
    <source>
        <dbReference type="ARBA" id="ARBA00006738"/>
    </source>
</evidence>
<organism evidence="3 4">
    <name type="scientific">Salegentibacter agarivorans</name>
    <dbReference type="NCBI Taxonomy" id="345907"/>
    <lineage>
        <taxon>Bacteria</taxon>
        <taxon>Pseudomonadati</taxon>
        <taxon>Bacteroidota</taxon>
        <taxon>Flavobacteriia</taxon>
        <taxon>Flavobacteriales</taxon>
        <taxon>Flavobacteriaceae</taxon>
        <taxon>Salegentibacter</taxon>
    </lineage>
</organism>
<dbReference type="Proteomes" id="UP000199116">
    <property type="component" value="Unassembled WGS sequence"/>
</dbReference>
<dbReference type="PANTHER" id="PTHR34039">
    <property type="entry name" value="UPF0102 PROTEIN YRAN"/>
    <property type="match status" value="1"/>
</dbReference>
<keyword evidence="3" id="KW-0378">Hydrolase</keyword>
<reference evidence="4" key="1">
    <citation type="submission" date="2016-10" db="EMBL/GenBank/DDBJ databases">
        <authorList>
            <person name="Varghese N."/>
            <person name="Submissions S."/>
        </authorList>
    </citation>
    <scope>NUCLEOTIDE SEQUENCE [LARGE SCALE GENOMIC DNA]</scope>
    <source>
        <strain evidence="4">DSM 23515</strain>
    </source>
</reference>
<dbReference type="NCBIfam" id="NF009150">
    <property type="entry name" value="PRK12497.1-3"/>
    <property type="match status" value="1"/>
</dbReference>
<name>A0A1I2NFU5_9FLAO</name>
<dbReference type="CDD" id="cd20736">
    <property type="entry name" value="PoNe_Nuclease"/>
    <property type="match status" value="1"/>
</dbReference>
<evidence type="ECO:0000313" key="3">
    <source>
        <dbReference type="EMBL" id="SFG02764.1"/>
    </source>
</evidence>
<sequence>MAQHNALGELGERLALEYLLKQGYEILAQNYVYNKAEIDILARKHSTLVVVEVKTRSTPDFGDPQSFVKPKQIRQLVKAADFFLNDNQLNLETRFDIIAIIKNKAGIQVEHLEDAFLHFE</sequence>
<dbReference type="HAMAP" id="MF_00048">
    <property type="entry name" value="UPF0102"/>
    <property type="match status" value="1"/>
</dbReference>
<dbReference type="EMBL" id="FOOH01000021">
    <property type="protein sequence ID" value="SFG02764.1"/>
    <property type="molecule type" value="Genomic_DNA"/>
</dbReference>
<keyword evidence="3" id="KW-0255">Endonuclease</keyword>
<dbReference type="GO" id="GO:0003676">
    <property type="term" value="F:nucleic acid binding"/>
    <property type="evidence" value="ECO:0007669"/>
    <property type="project" value="InterPro"/>
</dbReference>
<dbReference type="InterPro" id="IPR011335">
    <property type="entry name" value="Restrct_endonuc-II-like"/>
</dbReference>
<dbReference type="InterPro" id="IPR003509">
    <property type="entry name" value="UPF0102_YraN-like"/>
</dbReference>
<protein>
    <recommendedName>
        <fullName evidence="2">UPF0102 protein SAMN04488033_12158</fullName>
    </recommendedName>
</protein>
<evidence type="ECO:0000256" key="2">
    <source>
        <dbReference type="HAMAP-Rule" id="MF_00048"/>
    </source>
</evidence>
<evidence type="ECO:0000313" key="4">
    <source>
        <dbReference type="Proteomes" id="UP000199116"/>
    </source>
</evidence>
<dbReference type="SUPFAM" id="SSF52980">
    <property type="entry name" value="Restriction endonuclease-like"/>
    <property type="match status" value="1"/>
</dbReference>
<dbReference type="Pfam" id="PF02021">
    <property type="entry name" value="UPF0102"/>
    <property type="match status" value="1"/>
</dbReference>
<keyword evidence="4" id="KW-1185">Reference proteome</keyword>
<dbReference type="Gene3D" id="3.40.1350.10">
    <property type="match status" value="1"/>
</dbReference>
<dbReference type="AlphaFoldDB" id="A0A1I2NFU5"/>
<dbReference type="InterPro" id="IPR011856">
    <property type="entry name" value="tRNA_endonuc-like_dom_sf"/>
</dbReference>
<proteinExistence type="inferred from homology"/>
<comment type="similarity">
    <text evidence="1 2">Belongs to the UPF0102 family.</text>
</comment>
<accession>A0A1I2NFU5</accession>
<gene>
    <name evidence="3" type="ORF">SAMN04488033_12158</name>
</gene>
<dbReference type="RefSeq" id="WP_075325149.1">
    <property type="nucleotide sequence ID" value="NZ_FOOH01000021.1"/>
</dbReference>